<protein>
    <submittedName>
        <fullName evidence="3">IS1380 family transposase</fullName>
    </submittedName>
</protein>
<evidence type="ECO:0000313" key="4">
    <source>
        <dbReference type="Proteomes" id="UP000248039"/>
    </source>
</evidence>
<evidence type="ECO:0000256" key="1">
    <source>
        <dbReference type="SAM" id="Phobius"/>
    </source>
</evidence>
<dbReference type="AlphaFoldDB" id="A0A2V4N6N0"/>
<comment type="caution">
    <text evidence="3">The sequence shown here is derived from an EMBL/GenBank/DDBJ whole genome shotgun (WGS) entry which is preliminary data.</text>
</comment>
<dbReference type="InterPro" id="IPR025668">
    <property type="entry name" value="Tnp_DDE_dom"/>
</dbReference>
<proteinExistence type="predicted"/>
<name>A0A2V4N6N0_9ACTN</name>
<dbReference type="EMBL" id="PYBW01000263">
    <property type="protein sequence ID" value="PYC63085.1"/>
    <property type="molecule type" value="Genomic_DNA"/>
</dbReference>
<dbReference type="Proteomes" id="UP000248039">
    <property type="component" value="Unassembled WGS sequence"/>
</dbReference>
<keyword evidence="1" id="KW-0812">Transmembrane</keyword>
<dbReference type="RefSeq" id="WP_181442678.1">
    <property type="nucleotide sequence ID" value="NZ_PYBW01000263.1"/>
</dbReference>
<organism evidence="3 4">
    <name type="scientific">Streptomyces tateyamensis</name>
    <dbReference type="NCBI Taxonomy" id="565073"/>
    <lineage>
        <taxon>Bacteria</taxon>
        <taxon>Bacillati</taxon>
        <taxon>Actinomycetota</taxon>
        <taxon>Actinomycetes</taxon>
        <taxon>Kitasatosporales</taxon>
        <taxon>Streptomycetaceae</taxon>
        <taxon>Streptomyces</taxon>
    </lineage>
</organism>
<keyword evidence="1" id="KW-1133">Transmembrane helix</keyword>
<keyword evidence="1" id="KW-0472">Membrane</keyword>
<gene>
    <name evidence="3" type="ORF">C7C46_33210</name>
</gene>
<feature type="domain" description="Transposase DDE" evidence="2">
    <location>
        <begin position="12"/>
        <end position="91"/>
    </location>
</feature>
<sequence>VIADGKSGPLAHLPSGSFQANNAWLTLWAIAFNLLRAAGALAGAFHARATTATLRAHLVNVPARLARSARRLTLHLPDRWPWQQPFTALFDAAHAPPA</sequence>
<feature type="non-terminal residue" evidence="3">
    <location>
        <position position="1"/>
    </location>
</feature>
<feature type="transmembrane region" description="Helical" evidence="1">
    <location>
        <begin position="23"/>
        <end position="45"/>
    </location>
</feature>
<evidence type="ECO:0000313" key="3">
    <source>
        <dbReference type="EMBL" id="PYC63085.1"/>
    </source>
</evidence>
<keyword evidence="4" id="KW-1185">Reference proteome</keyword>
<accession>A0A2V4N6N0</accession>
<evidence type="ECO:0000259" key="2">
    <source>
        <dbReference type="Pfam" id="PF13701"/>
    </source>
</evidence>
<dbReference type="Pfam" id="PF13701">
    <property type="entry name" value="DDE_Tnp_1_4"/>
    <property type="match status" value="1"/>
</dbReference>
<reference evidence="3 4" key="1">
    <citation type="submission" date="2018-03" db="EMBL/GenBank/DDBJ databases">
        <title>Bioinformatic expansion and discovery of thiopeptide antibiotics.</title>
        <authorList>
            <person name="Schwalen C.J."/>
            <person name="Hudson G.A."/>
            <person name="Mitchell D.A."/>
        </authorList>
    </citation>
    <scope>NUCLEOTIDE SEQUENCE [LARGE SCALE GENOMIC DNA]</scope>
    <source>
        <strain evidence="3 4">ATCC 21389</strain>
    </source>
</reference>